<feature type="repeat" description="ANK" evidence="3">
    <location>
        <begin position="113"/>
        <end position="145"/>
    </location>
</feature>
<feature type="compositionally biased region" description="Acidic residues" evidence="4">
    <location>
        <begin position="15"/>
        <end position="31"/>
    </location>
</feature>
<feature type="compositionally biased region" description="Polar residues" evidence="4">
    <location>
        <begin position="461"/>
        <end position="470"/>
    </location>
</feature>
<feature type="region of interest" description="Disordered" evidence="4">
    <location>
        <begin position="632"/>
        <end position="705"/>
    </location>
</feature>
<feature type="region of interest" description="Disordered" evidence="4">
    <location>
        <begin position="56"/>
        <end position="79"/>
    </location>
</feature>
<feature type="repeat" description="ANK" evidence="3">
    <location>
        <begin position="337"/>
        <end position="358"/>
    </location>
</feature>
<evidence type="ECO:0000313" key="6">
    <source>
        <dbReference type="RefSeq" id="XP_034248137.1"/>
    </source>
</evidence>
<dbReference type="OrthoDB" id="6600467at2759"/>
<accession>A0A6P8ZSC8</accession>
<sequence length="829" mass="87760">MALVLGRSDWREQGEDAEEDDAVLQDADDARDDARDDGSVCGEDLLWWCPATPPRPDDLQDTVSAMTPPPSPAEEASPVTTTLHCAVFRQDQAAVDRLLAAGADPDEPDYAGSGDTPLMQAVTQGHLGIVRSLCAAGCSVDARRVNGQSSLMLCIVSRASRRSPRLLLQMLEVLLAAGADPGVREKLRGQTALHALAKLVAADPDEPHLLTALRMLTQRAQPHGVNAQDHRRRTALHHLASRGCANAEPYQILLEAKADPALQNARGDTPLVEFLEKEGLEHGAQDEVVRLLSGPGVARRSTQYGESPLHVAARRNRPAAVRIALASGADPGHTDLRGNTALHLAASRGYKEVVSLLLAAPACPVNAANREGLTALHVAVESGFVDVVNTLLCAEGVEVGPSVLELAQQEYRLRAQPQLARTLASELDRRSSRASLTLSLCSTSTRPASTCSLSTTASSAQDATPQRSPSIRTLADEEDGAINYLGAQVSCTARVQPRYSANSDLRLAGGCLLPCAQVQQQPEHSKQSQSRQAMLRPDDSPRTPVPRSVAVDMSLREAAELMQKLCDEDLSVSPPADWSPPTRPRSKALAAAVDVDVADVPAEPEPVWKPREVCPQEGVRYSRVRPEVAEAAEARTASDAASASSSSDSRRASGSSRSSSSSSGSRPVSRRVSSDLSRARSERSERLELGATGPSGPSARKFNLPANPYAKIRGCTEPGNGDEETSDYLVESLLAVAKSITEPGANAANAASAANADLDKFDRTGELPKDYELFERSVLFGGTGGVLPSRASGREDIGAALGAALGAKVVMPKRARATARASDTAIATR</sequence>
<organism evidence="6">
    <name type="scientific">Thrips palmi</name>
    <name type="common">Melon thrips</name>
    <dbReference type="NCBI Taxonomy" id="161013"/>
    <lineage>
        <taxon>Eukaryota</taxon>
        <taxon>Metazoa</taxon>
        <taxon>Ecdysozoa</taxon>
        <taxon>Arthropoda</taxon>
        <taxon>Hexapoda</taxon>
        <taxon>Insecta</taxon>
        <taxon>Pterygota</taxon>
        <taxon>Neoptera</taxon>
        <taxon>Paraneoptera</taxon>
        <taxon>Thysanoptera</taxon>
        <taxon>Terebrantia</taxon>
        <taxon>Thripoidea</taxon>
        <taxon>Thripidae</taxon>
        <taxon>Thrips</taxon>
    </lineage>
</organism>
<feature type="compositionally biased region" description="Low complexity" evidence="4">
    <location>
        <begin position="444"/>
        <end position="460"/>
    </location>
</feature>
<feature type="compositionally biased region" description="Basic and acidic residues" evidence="4">
    <location>
        <begin position="677"/>
        <end position="688"/>
    </location>
</feature>
<protein>
    <submittedName>
        <fullName evidence="6">Ankyrin repeat and KH domain-containing protein mask-like</fullName>
    </submittedName>
</protein>
<dbReference type="Proteomes" id="UP000515158">
    <property type="component" value="Unplaced"/>
</dbReference>
<dbReference type="RefSeq" id="XP_034248137.1">
    <property type="nucleotide sequence ID" value="XM_034392246.1"/>
</dbReference>
<gene>
    <name evidence="6" type="primary">LOC117649442</name>
</gene>
<dbReference type="InterPro" id="IPR036770">
    <property type="entry name" value="Ankyrin_rpt-contain_sf"/>
</dbReference>
<reference evidence="6" key="1">
    <citation type="submission" date="2025-08" db="UniProtKB">
        <authorList>
            <consortium name="RefSeq"/>
        </authorList>
    </citation>
    <scope>IDENTIFICATION</scope>
    <source>
        <tissue evidence="6">Total insect</tissue>
    </source>
</reference>
<dbReference type="PROSITE" id="PS50088">
    <property type="entry name" value="ANK_REPEAT"/>
    <property type="match status" value="4"/>
</dbReference>
<feature type="repeat" description="ANK" evidence="3">
    <location>
        <begin position="304"/>
        <end position="336"/>
    </location>
</feature>
<feature type="compositionally biased region" description="Polar residues" evidence="4">
    <location>
        <begin position="521"/>
        <end position="532"/>
    </location>
</feature>
<dbReference type="SUPFAM" id="SSF48403">
    <property type="entry name" value="Ankyrin repeat"/>
    <property type="match status" value="1"/>
</dbReference>
<dbReference type="Pfam" id="PF12796">
    <property type="entry name" value="Ank_2"/>
    <property type="match status" value="2"/>
</dbReference>
<dbReference type="AlphaFoldDB" id="A0A6P8ZSC8"/>
<feature type="region of interest" description="Disordered" evidence="4">
    <location>
        <begin position="570"/>
        <end position="590"/>
    </location>
</feature>
<name>A0A6P8ZSC8_THRPL</name>
<evidence type="ECO:0000256" key="3">
    <source>
        <dbReference type="PROSITE-ProRule" id="PRU00023"/>
    </source>
</evidence>
<dbReference type="InParanoid" id="A0A6P8ZSC8"/>
<dbReference type="PANTHER" id="PTHR24198">
    <property type="entry name" value="ANKYRIN REPEAT AND PROTEIN KINASE DOMAIN-CONTAINING PROTEIN"/>
    <property type="match status" value="1"/>
</dbReference>
<dbReference type="KEGG" id="tpal:117649442"/>
<evidence type="ECO:0000313" key="5">
    <source>
        <dbReference type="Proteomes" id="UP000515158"/>
    </source>
</evidence>
<evidence type="ECO:0000256" key="1">
    <source>
        <dbReference type="ARBA" id="ARBA00022737"/>
    </source>
</evidence>
<keyword evidence="2 3" id="KW-0040">ANK repeat</keyword>
<feature type="region of interest" description="Disordered" evidence="4">
    <location>
        <begin position="444"/>
        <end position="470"/>
    </location>
</feature>
<dbReference type="PANTHER" id="PTHR24198:SF165">
    <property type="entry name" value="ANKYRIN REPEAT-CONTAINING PROTEIN-RELATED"/>
    <property type="match status" value="1"/>
</dbReference>
<feature type="repeat" description="ANK" evidence="3">
    <location>
        <begin position="371"/>
        <end position="392"/>
    </location>
</feature>
<keyword evidence="1" id="KW-0677">Repeat</keyword>
<proteinExistence type="predicted"/>
<dbReference type="SMART" id="SM00248">
    <property type="entry name" value="ANK"/>
    <property type="match status" value="7"/>
</dbReference>
<evidence type="ECO:0000256" key="2">
    <source>
        <dbReference type="ARBA" id="ARBA00023043"/>
    </source>
</evidence>
<feature type="compositionally biased region" description="Low complexity" evidence="4">
    <location>
        <begin position="632"/>
        <end position="676"/>
    </location>
</feature>
<dbReference type="GeneID" id="117649442"/>
<keyword evidence="5" id="KW-1185">Reference proteome</keyword>
<evidence type="ECO:0000256" key="4">
    <source>
        <dbReference type="SAM" id="MobiDB-lite"/>
    </source>
</evidence>
<dbReference type="Gene3D" id="1.25.40.20">
    <property type="entry name" value="Ankyrin repeat-containing domain"/>
    <property type="match status" value="2"/>
</dbReference>
<feature type="region of interest" description="Disordered" evidence="4">
    <location>
        <begin position="521"/>
        <end position="546"/>
    </location>
</feature>
<dbReference type="InterPro" id="IPR002110">
    <property type="entry name" value="Ankyrin_rpt"/>
</dbReference>
<feature type="region of interest" description="Disordered" evidence="4">
    <location>
        <begin position="1"/>
        <end position="38"/>
    </location>
</feature>
<dbReference type="PROSITE" id="PS50297">
    <property type="entry name" value="ANK_REP_REGION"/>
    <property type="match status" value="4"/>
</dbReference>